<proteinExistence type="predicted"/>
<feature type="transmembrane region" description="Helical" evidence="1">
    <location>
        <begin position="267"/>
        <end position="293"/>
    </location>
</feature>
<comment type="caution">
    <text evidence="3">The sequence shown here is derived from an EMBL/GenBank/DDBJ whole genome shotgun (WGS) entry which is preliminary data.</text>
</comment>
<feature type="chain" id="PRO_5039458638" evidence="2">
    <location>
        <begin position="20"/>
        <end position="751"/>
    </location>
</feature>
<feature type="transmembrane region" description="Helical" evidence="1">
    <location>
        <begin position="629"/>
        <end position="648"/>
    </location>
</feature>
<dbReference type="EMBL" id="DVOH01000038">
    <property type="protein sequence ID" value="HIV00469.1"/>
    <property type="molecule type" value="Genomic_DNA"/>
</dbReference>
<evidence type="ECO:0000313" key="3">
    <source>
        <dbReference type="EMBL" id="HIV00469.1"/>
    </source>
</evidence>
<keyword evidence="1" id="KW-1133">Transmembrane helix</keyword>
<keyword evidence="1" id="KW-0812">Transmembrane</keyword>
<feature type="signal peptide" evidence="2">
    <location>
        <begin position="1"/>
        <end position="19"/>
    </location>
</feature>
<evidence type="ECO:0000256" key="1">
    <source>
        <dbReference type="SAM" id="Phobius"/>
    </source>
</evidence>
<feature type="transmembrane region" description="Helical" evidence="1">
    <location>
        <begin position="489"/>
        <end position="508"/>
    </location>
</feature>
<feature type="transmembrane region" description="Helical" evidence="1">
    <location>
        <begin position="558"/>
        <end position="577"/>
    </location>
</feature>
<dbReference type="AlphaFoldDB" id="A0A9D1ND37"/>
<accession>A0A9D1ND37</accession>
<organism evidence="3 4">
    <name type="scientific">Candidatus Stercoripulliclostridium merdipullorum</name>
    <dbReference type="NCBI Taxonomy" id="2840952"/>
    <lineage>
        <taxon>Bacteria</taxon>
        <taxon>Bacillati</taxon>
        <taxon>Bacillota</taxon>
        <taxon>Clostridia</taxon>
        <taxon>Eubacteriales</taxon>
        <taxon>Candidatus Stercoripulliclostridium</taxon>
    </lineage>
</organism>
<gene>
    <name evidence="3" type="ORF">IAB14_05090</name>
</gene>
<feature type="transmembrane region" description="Helical" evidence="1">
    <location>
        <begin position="366"/>
        <end position="390"/>
    </location>
</feature>
<feature type="transmembrane region" description="Helical" evidence="1">
    <location>
        <begin position="668"/>
        <end position="690"/>
    </location>
</feature>
<keyword evidence="1" id="KW-0472">Membrane</keyword>
<feature type="transmembrane region" description="Helical" evidence="1">
    <location>
        <begin position="341"/>
        <end position="360"/>
    </location>
</feature>
<feature type="transmembrane region" description="Helical" evidence="1">
    <location>
        <begin position="584"/>
        <end position="600"/>
    </location>
</feature>
<evidence type="ECO:0000256" key="2">
    <source>
        <dbReference type="SAM" id="SignalP"/>
    </source>
</evidence>
<feature type="transmembrane region" description="Helical" evidence="1">
    <location>
        <begin position="520"/>
        <end position="538"/>
    </location>
</feature>
<name>A0A9D1ND37_9FIRM</name>
<keyword evidence="2" id="KW-0732">Signal</keyword>
<evidence type="ECO:0000313" key="4">
    <source>
        <dbReference type="Proteomes" id="UP000886891"/>
    </source>
</evidence>
<sequence length="751" mass="82016">MKKVLILLLVVALSVAILAGCESAGSSKYNVDLTKGGELGAFDFDTLTELQKTWILKSGGTSGNVFSIWNSNNSTVANGITVDTSSAGWASISQKLVLRPNSYYKVSYRFTTSSMAAFEEDKPFVGLYVGFAENPDFNILDDKPTEQRTSTNNGSAEYYFKTTNIREVTLSVNVGTEELPVVAKNVTIKDLSIERVSRVAAEEGGAVSALYTLTSTVYGATSYINLVYVVIGAVMTLVAAYIAYILRARNAYLINVRTHTKFYDAILNGKSAGVLLAAGIALLARLIIVLIQTALAGASDIRTVYFGFDIEQLATQGLWIATNGTPYFFEYNTAASMMPGSLYLATIAGLFGRLIGLINGTTDATVLLTTVAVIKLLTVLADIGTVIIIYKWIARRYDRVTATVMASFYSVVPAVLSMSAAWGSMESVTAFFVVLAFYMISRRDYIGMAASYFTACLFTVSALYVVPFVLFYTAAEIYVGIKEGVKSKWIMPAVAIPAGLVAYILIALPFSVNQMAAEPFFAYNALIAAVRAANVYTANAFNFQALLGNNFAEVTTQSTFVTIVFVVFILAILGVVYFRKRNRTDLLALAGGFVVVYWLFGNNMTQASLFIALPLLFLYAVLSNDKRLYAAFAMYASLMFINAAYIYLLGGYTSDGIVHLTYDTPVMYVIGAFHLALIIYFVIVGYDVLVNRKIVEFNEMDCSYADYVKATARGWQYRLQRVGAKTSGTISAIGKMIKSERKSKNDSDEEN</sequence>
<dbReference type="Proteomes" id="UP000886891">
    <property type="component" value="Unassembled WGS sequence"/>
</dbReference>
<feature type="transmembrane region" description="Helical" evidence="1">
    <location>
        <begin position="452"/>
        <end position="474"/>
    </location>
</feature>
<feature type="transmembrane region" description="Helical" evidence="1">
    <location>
        <begin position="422"/>
        <end position="440"/>
    </location>
</feature>
<feature type="transmembrane region" description="Helical" evidence="1">
    <location>
        <begin position="226"/>
        <end position="246"/>
    </location>
</feature>
<reference evidence="3" key="2">
    <citation type="journal article" date="2021" name="PeerJ">
        <title>Extensive microbial diversity within the chicken gut microbiome revealed by metagenomics and culture.</title>
        <authorList>
            <person name="Gilroy R."/>
            <person name="Ravi A."/>
            <person name="Getino M."/>
            <person name="Pursley I."/>
            <person name="Horton D.L."/>
            <person name="Alikhan N.F."/>
            <person name="Baker D."/>
            <person name="Gharbi K."/>
            <person name="Hall N."/>
            <person name="Watson M."/>
            <person name="Adriaenssens E.M."/>
            <person name="Foster-Nyarko E."/>
            <person name="Jarju S."/>
            <person name="Secka A."/>
            <person name="Antonio M."/>
            <person name="Oren A."/>
            <person name="Chaudhuri R.R."/>
            <person name="La Ragione R."/>
            <person name="Hildebrand F."/>
            <person name="Pallen M.J."/>
        </authorList>
    </citation>
    <scope>NUCLEOTIDE SEQUENCE</scope>
    <source>
        <strain evidence="3">23406</strain>
    </source>
</reference>
<dbReference type="PROSITE" id="PS51257">
    <property type="entry name" value="PROKAR_LIPOPROTEIN"/>
    <property type="match status" value="1"/>
</dbReference>
<reference evidence="3" key="1">
    <citation type="submission" date="2020-10" db="EMBL/GenBank/DDBJ databases">
        <authorList>
            <person name="Gilroy R."/>
        </authorList>
    </citation>
    <scope>NUCLEOTIDE SEQUENCE</scope>
    <source>
        <strain evidence="3">23406</strain>
    </source>
</reference>
<feature type="transmembrane region" description="Helical" evidence="1">
    <location>
        <begin position="606"/>
        <end position="622"/>
    </location>
</feature>
<protein>
    <submittedName>
        <fullName evidence="3">Uncharacterized protein</fullName>
    </submittedName>
</protein>